<accession>K9EBB3</accession>
<evidence type="ECO:0000313" key="3">
    <source>
        <dbReference type="Proteomes" id="UP000009875"/>
    </source>
</evidence>
<protein>
    <submittedName>
        <fullName evidence="2">Uncharacterized protein</fullName>
    </submittedName>
</protein>
<dbReference type="EMBL" id="AGXA01000024">
    <property type="protein sequence ID" value="EKU93151.1"/>
    <property type="molecule type" value="Genomic_DNA"/>
</dbReference>
<feature type="transmembrane region" description="Helical" evidence="1">
    <location>
        <begin position="5"/>
        <end position="23"/>
    </location>
</feature>
<dbReference type="Proteomes" id="UP000009875">
    <property type="component" value="Unassembled WGS sequence"/>
</dbReference>
<keyword evidence="1" id="KW-1133">Transmembrane helix</keyword>
<evidence type="ECO:0000313" key="2">
    <source>
        <dbReference type="EMBL" id="EKU93151.1"/>
    </source>
</evidence>
<keyword evidence="1" id="KW-0472">Membrane</keyword>
<evidence type="ECO:0000256" key="1">
    <source>
        <dbReference type="SAM" id="Phobius"/>
    </source>
</evidence>
<dbReference type="STRING" id="883081.HMPREF9698_01493"/>
<sequence length="69" mass="8123">MKEKIIVFSIALNVSLLMYIFELPKRSTWWPGGEALIVPFVFVVWLYGHELLKDKKRREAEAREDEDLG</sequence>
<dbReference type="HOGENOM" id="CLU_2766747_0_0_9"/>
<feature type="transmembrane region" description="Helical" evidence="1">
    <location>
        <begin position="29"/>
        <end position="48"/>
    </location>
</feature>
<keyword evidence="3" id="KW-1185">Reference proteome</keyword>
<name>K9EBB3_9LACT</name>
<dbReference type="AlphaFoldDB" id="K9EBB3"/>
<reference evidence="2 3" key="1">
    <citation type="submission" date="2012-09" db="EMBL/GenBank/DDBJ databases">
        <title>The Genome Sequence of Alloiococcus otitis ATCC 51267.</title>
        <authorList>
            <consortium name="The Broad Institute Genome Sequencing Platform"/>
            <person name="Earl A."/>
            <person name="Ward D."/>
            <person name="Feldgarden M."/>
            <person name="Gevers D."/>
            <person name="Huys G."/>
            <person name="Walker B."/>
            <person name="Young S.K."/>
            <person name="Zeng Q."/>
            <person name="Gargeya S."/>
            <person name="Fitzgerald M."/>
            <person name="Haas B."/>
            <person name="Abouelleil A."/>
            <person name="Alvarado L."/>
            <person name="Arachchi H.M."/>
            <person name="Berlin A.M."/>
            <person name="Chapman S.B."/>
            <person name="Goldberg J."/>
            <person name="Griggs A."/>
            <person name="Gujja S."/>
            <person name="Hansen M."/>
            <person name="Howarth C."/>
            <person name="Imamovic A."/>
            <person name="Larimer J."/>
            <person name="McCowen C."/>
            <person name="Montmayeur A."/>
            <person name="Murphy C."/>
            <person name="Neiman D."/>
            <person name="Pearson M."/>
            <person name="Priest M."/>
            <person name="Roberts A."/>
            <person name="Saif S."/>
            <person name="Shea T."/>
            <person name="Sisk P."/>
            <person name="Sykes S."/>
            <person name="Wortman J."/>
            <person name="Nusbaum C."/>
            <person name="Birren B."/>
        </authorList>
    </citation>
    <scope>NUCLEOTIDE SEQUENCE [LARGE SCALE GENOMIC DNA]</scope>
    <source>
        <strain evidence="2 3">ATCC 51267</strain>
    </source>
</reference>
<gene>
    <name evidence="2" type="ORF">HMPREF9698_01493</name>
</gene>
<dbReference type="RefSeq" id="WP_003778637.1">
    <property type="nucleotide sequence ID" value="NZ_JH992960.1"/>
</dbReference>
<comment type="caution">
    <text evidence="2">The sequence shown here is derived from an EMBL/GenBank/DDBJ whole genome shotgun (WGS) entry which is preliminary data.</text>
</comment>
<organism evidence="2 3">
    <name type="scientific">Alloiococcus otitis ATCC 51267</name>
    <dbReference type="NCBI Taxonomy" id="883081"/>
    <lineage>
        <taxon>Bacteria</taxon>
        <taxon>Bacillati</taxon>
        <taxon>Bacillota</taxon>
        <taxon>Bacilli</taxon>
        <taxon>Lactobacillales</taxon>
        <taxon>Carnobacteriaceae</taxon>
        <taxon>Alloiococcus</taxon>
    </lineage>
</organism>
<keyword evidence="1" id="KW-0812">Transmembrane</keyword>
<proteinExistence type="predicted"/>